<proteinExistence type="predicted"/>
<name>A0A438NJN7_EXOME</name>
<protein>
    <submittedName>
        <fullName evidence="2">Uncharacterized protein</fullName>
    </submittedName>
</protein>
<feature type="region of interest" description="Disordered" evidence="1">
    <location>
        <begin position="671"/>
        <end position="703"/>
    </location>
</feature>
<feature type="region of interest" description="Disordered" evidence="1">
    <location>
        <begin position="385"/>
        <end position="478"/>
    </location>
</feature>
<dbReference type="Proteomes" id="UP000288859">
    <property type="component" value="Unassembled WGS sequence"/>
</dbReference>
<evidence type="ECO:0000313" key="3">
    <source>
        <dbReference type="Proteomes" id="UP000288859"/>
    </source>
</evidence>
<feature type="compositionally biased region" description="Polar residues" evidence="1">
    <location>
        <begin position="385"/>
        <end position="420"/>
    </location>
</feature>
<evidence type="ECO:0000256" key="1">
    <source>
        <dbReference type="SAM" id="MobiDB-lite"/>
    </source>
</evidence>
<reference evidence="2 3" key="1">
    <citation type="submission" date="2017-03" db="EMBL/GenBank/DDBJ databases">
        <title>Genomes of endolithic fungi from Antarctica.</title>
        <authorList>
            <person name="Coleine C."/>
            <person name="Masonjones S."/>
            <person name="Stajich J.E."/>
        </authorList>
    </citation>
    <scope>NUCLEOTIDE SEQUENCE [LARGE SCALE GENOMIC DNA]</scope>
    <source>
        <strain evidence="2 3">CCFEE 6314</strain>
    </source>
</reference>
<feature type="compositionally biased region" description="Basic and acidic residues" evidence="1">
    <location>
        <begin position="602"/>
        <end position="622"/>
    </location>
</feature>
<accession>A0A438NJN7</accession>
<dbReference type="OrthoDB" id="4121287at2759"/>
<dbReference type="VEuPathDB" id="FungiDB:PV10_01683"/>
<feature type="region of interest" description="Disordered" evidence="1">
    <location>
        <begin position="567"/>
        <end position="631"/>
    </location>
</feature>
<dbReference type="AlphaFoldDB" id="A0A438NJN7"/>
<evidence type="ECO:0000313" key="2">
    <source>
        <dbReference type="EMBL" id="RVX75951.1"/>
    </source>
</evidence>
<organism evidence="2 3">
    <name type="scientific">Exophiala mesophila</name>
    <name type="common">Black yeast-like fungus</name>
    <dbReference type="NCBI Taxonomy" id="212818"/>
    <lineage>
        <taxon>Eukaryota</taxon>
        <taxon>Fungi</taxon>
        <taxon>Dikarya</taxon>
        <taxon>Ascomycota</taxon>
        <taxon>Pezizomycotina</taxon>
        <taxon>Eurotiomycetes</taxon>
        <taxon>Chaetothyriomycetidae</taxon>
        <taxon>Chaetothyriales</taxon>
        <taxon>Herpotrichiellaceae</taxon>
        <taxon>Exophiala</taxon>
    </lineage>
</organism>
<gene>
    <name evidence="2" type="ORF">B0A52_00308</name>
</gene>
<sequence length="764" mass="83310">MQLRKSVCRPARFDEDYDVQDTPRPSTKPAFSKMMEARIIPFNPDHPPAAFPSLPINGSVTLPAPGTCLEMPSPSAIRSTMTPSTPSTRYAIEVAQHPSVSPTLDQMQMDVESLFGSPEESPRSSRESFSTESWLSLPISVQYHIYKRMSVLYRGQSVSDLLGLTDLQFNDLLMAVRIRDEMQFTEMQLWNHYAGMSAFGDGNMGAAGRTRVDDLGSEILSALSPSSTVHSFTHNQEALRFHGTGSVQSGVCSSQLNASVRLPIDPEVLAQNLDRLALASSYDLAYEAELNRAEKFLNTRNISTAVLGTWVPDAAPGEESEFFTFLSEGVAARLGWLNIPPTTVEGRDFICVPSWKRGWPPWQQRQPIDGTSLVVDCPYSSKVSSLCGSPSQSGRGKSNAPASLTRSPPHSLTIASTPKNESLLPSPDFSRSNLPGSVPIVSPIPQIPKNVSTEDEHQGSNGGTILAQPGRRETERPTLESDEVEYINTVTRPISRSFAHLSFMTLKFQNIANFRKVVSTSIPPKVSELASLATKGEADTPKTPGRKVLESSGNTFVSLKYTPTRSTDSIRKISGPIHDSSPAKITPSTPPPKEYPGTAGEVHGKGEGREKRKISDIEDSPREISPPPRPTKLVKKFTFPLSFDISQLTTLLPMPPLVPISPSGARQTVESEAQPQAVSTEATTTLSYRSKPLPTVPSAQTPSPPLEFAVELFTPLRRPTWSPIPENMDDAEMQASLARGVAPIRFNTMTGVVDTEETRSKSTL</sequence>
<comment type="caution">
    <text evidence="2">The sequence shown here is derived from an EMBL/GenBank/DDBJ whole genome shotgun (WGS) entry which is preliminary data.</text>
</comment>
<feature type="compositionally biased region" description="Polar residues" evidence="1">
    <location>
        <begin position="671"/>
        <end position="688"/>
    </location>
</feature>
<dbReference type="EMBL" id="NAJM01000001">
    <property type="protein sequence ID" value="RVX75951.1"/>
    <property type="molecule type" value="Genomic_DNA"/>
</dbReference>
<feature type="compositionally biased region" description="Low complexity" evidence="1">
    <location>
        <begin position="435"/>
        <end position="448"/>
    </location>
</feature>